<organism evidence="6 7">
    <name type="scientific">Oricola cellulosilytica</name>
    <dbReference type="NCBI Taxonomy" id="1429082"/>
    <lineage>
        <taxon>Bacteria</taxon>
        <taxon>Pseudomonadati</taxon>
        <taxon>Pseudomonadota</taxon>
        <taxon>Alphaproteobacteria</taxon>
        <taxon>Hyphomicrobiales</taxon>
        <taxon>Ahrensiaceae</taxon>
        <taxon>Oricola</taxon>
    </lineage>
</organism>
<dbReference type="EMBL" id="SJST01000002">
    <property type="protein sequence ID" value="TCD15448.1"/>
    <property type="molecule type" value="Genomic_DNA"/>
</dbReference>
<dbReference type="InterPro" id="IPR011057">
    <property type="entry name" value="Mss4-like_sf"/>
</dbReference>
<dbReference type="OrthoDB" id="9807246at2"/>
<evidence type="ECO:0000313" key="6">
    <source>
        <dbReference type="EMBL" id="TCD15448.1"/>
    </source>
</evidence>
<dbReference type="RefSeq" id="WP_131567536.1">
    <property type="nucleotide sequence ID" value="NZ_JAINFK010000004.1"/>
</dbReference>
<feature type="domain" description="CENP-V/GFA" evidence="5">
    <location>
        <begin position="6"/>
        <end position="122"/>
    </location>
</feature>
<dbReference type="PROSITE" id="PS51891">
    <property type="entry name" value="CENP_V_GFA"/>
    <property type="match status" value="1"/>
</dbReference>
<evidence type="ECO:0000256" key="3">
    <source>
        <dbReference type="ARBA" id="ARBA00022833"/>
    </source>
</evidence>
<evidence type="ECO:0000256" key="2">
    <source>
        <dbReference type="ARBA" id="ARBA00022723"/>
    </source>
</evidence>
<keyword evidence="4" id="KW-0456">Lyase</keyword>
<dbReference type="AlphaFoldDB" id="A0A4R0PFK9"/>
<name>A0A4R0PFK9_9HYPH</name>
<comment type="caution">
    <text evidence="6">The sequence shown here is derived from an EMBL/GenBank/DDBJ whole genome shotgun (WGS) entry which is preliminary data.</text>
</comment>
<evidence type="ECO:0000313" key="7">
    <source>
        <dbReference type="Proteomes" id="UP000291301"/>
    </source>
</evidence>
<dbReference type="Gene3D" id="3.90.1590.10">
    <property type="entry name" value="glutathione-dependent formaldehyde- activating enzyme (gfa)"/>
    <property type="match status" value="1"/>
</dbReference>
<dbReference type="GO" id="GO:0046872">
    <property type="term" value="F:metal ion binding"/>
    <property type="evidence" value="ECO:0007669"/>
    <property type="project" value="UniProtKB-KW"/>
</dbReference>
<evidence type="ECO:0000259" key="5">
    <source>
        <dbReference type="PROSITE" id="PS51891"/>
    </source>
</evidence>
<dbReference type="Pfam" id="PF04828">
    <property type="entry name" value="GFA"/>
    <property type="match status" value="1"/>
</dbReference>
<gene>
    <name evidence="6" type="ORF">E0D97_07925</name>
</gene>
<dbReference type="PANTHER" id="PTHR33337">
    <property type="entry name" value="GFA DOMAIN-CONTAINING PROTEIN"/>
    <property type="match status" value="1"/>
</dbReference>
<evidence type="ECO:0000256" key="1">
    <source>
        <dbReference type="ARBA" id="ARBA00005495"/>
    </source>
</evidence>
<protein>
    <submittedName>
        <fullName evidence="6">GFA family protein</fullName>
    </submittedName>
</protein>
<accession>A0A4R0PFK9</accession>
<sequence length="149" mass="16826">MAIFLQQGGCQCRAVRYTLKSRPLVVYVCHCTECQKQSSSAFGESVRVRAADLEIGGEIRAYIRPSSSGEVRCEFCPECGTRLFHRRASYSEHLNIKGGSFDETSWLVPAGHIWTASRQPWVSIPRDALTYERQPESYDRMIARYASGP</sequence>
<dbReference type="PANTHER" id="PTHR33337:SF3">
    <property type="entry name" value="CENP-V_GFA DOMAIN-CONTAINING PROTEIN"/>
    <property type="match status" value="1"/>
</dbReference>
<evidence type="ECO:0000256" key="4">
    <source>
        <dbReference type="ARBA" id="ARBA00023239"/>
    </source>
</evidence>
<dbReference type="InterPro" id="IPR006913">
    <property type="entry name" value="CENP-V/GFA"/>
</dbReference>
<keyword evidence="7" id="KW-1185">Reference proteome</keyword>
<dbReference type="GO" id="GO:0016846">
    <property type="term" value="F:carbon-sulfur lyase activity"/>
    <property type="evidence" value="ECO:0007669"/>
    <property type="project" value="InterPro"/>
</dbReference>
<proteinExistence type="inferred from homology"/>
<reference evidence="6 7" key="1">
    <citation type="journal article" date="2015" name="Antonie Van Leeuwenhoek">
        <title>Oricola cellulosilytica gen. nov., sp. nov., a cellulose-degrading bacterium of the family Phyllobacteriaceae isolated from surface seashore water, and emended descriptions of Mesorhizobium loti and Phyllobacterium myrsinacearum.</title>
        <authorList>
            <person name="Hameed A."/>
            <person name="Shahina M."/>
            <person name="Lai W.A."/>
            <person name="Lin S.Y."/>
            <person name="Young L.S."/>
            <person name="Liu Y.C."/>
            <person name="Hsu Y.H."/>
            <person name="Young C.C."/>
        </authorList>
    </citation>
    <scope>NUCLEOTIDE SEQUENCE [LARGE SCALE GENOMIC DNA]</scope>
    <source>
        <strain evidence="6 7">KCTC 52183</strain>
    </source>
</reference>
<keyword evidence="2" id="KW-0479">Metal-binding</keyword>
<dbReference type="SUPFAM" id="SSF51316">
    <property type="entry name" value="Mss4-like"/>
    <property type="match status" value="1"/>
</dbReference>
<comment type="similarity">
    <text evidence="1">Belongs to the Gfa family.</text>
</comment>
<keyword evidence="3" id="KW-0862">Zinc</keyword>
<dbReference type="Proteomes" id="UP000291301">
    <property type="component" value="Unassembled WGS sequence"/>
</dbReference>